<name>A0ABN9QPC1_9DINO</name>
<dbReference type="Proteomes" id="UP001189429">
    <property type="component" value="Unassembled WGS sequence"/>
</dbReference>
<evidence type="ECO:0000313" key="2">
    <source>
        <dbReference type="EMBL" id="CAK0808029.1"/>
    </source>
</evidence>
<organism evidence="2 3">
    <name type="scientific">Prorocentrum cordatum</name>
    <dbReference type="NCBI Taxonomy" id="2364126"/>
    <lineage>
        <taxon>Eukaryota</taxon>
        <taxon>Sar</taxon>
        <taxon>Alveolata</taxon>
        <taxon>Dinophyceae</taxon>
        <taxon>Prorocentrales</taxon>
        <taxon>Prorocentraceae</taxon>
        <taxon>Prorocentrum</taxon>
    </lineage>
</organism>
<feature type="compositionally biased region" description="Basic and acidic residues" evidence="1">
    <location>
        <begin position="14"/>
        <end position="23"/>
    </location>
</feature>
<comment type="caution">
    <text evidence="2">The sequence shown here is derived from an EMBL/GenBank/DDBJ whole genome shotgun (WGS) entry which is preliminary data.</text>
</comment>
<feature type="region of interest" description="Disordered" evidence="1">
    <location>
        <begin position="1"/>
        <end position="26"/>
    </location>
</feature>
<feature type="compositionally biased region" description="Polar residues" evidence="1">
    <location>
        <begin position="1"/>
        <end position="12"/>
    </location>
</feature>
<evidence type="ECO:0000313" key="3">
    <source>
        <dbReference type="Proteomes" id="UP001189429"/>
    </source>
</evidence>
<feature type="region of interest" description="Disordered" evidence="1">
    <location>
        <begin position="44"/>
        <end position="71"/>
    </location>
</feature>
<reference evidence="2" key="1">
    <citation type="submission" date="2023-10" db="EMBL/GenBank/DDBJ databases">
        <authorList>
            <person name="Chen Y."/>
            <person name="Shah S."/>
            <person name="Dougan E. K."/>
            <person name="Thang M."/>
            <person name="Chan C."/>
        </authorList>
    </citation>
    <scope>NUCLEOTIDE SEQUENCE [LARGE SCALE GENOMIC DNA]</scope>
</reference>
<feature type="compositionally biased region" description="Polar residues" evidence="1">
    <location>
        <begin position="61"/>
        <end position="71"/>
    </location>
</feature>
<protein>
    <submittedName>
        <fullName evidence="2">Uncharacterized protein</fullName>
    </submittedName>
</protein>
<keyword evidence="3" id="KW-1185">Reference proteome</keyword>
<sequence length="71" mass="7397">MKPSVASAQQVKSEGGKSERPDAPHSACTANVAKNWARRATAMGGSYSETPEGLHNHGGRVTSQTQPSCTT</sequence>
<dbReference type="EMBL" id="CAUYUJ010004076">
    <property type="protein sequence ID" value="CAK0808029.1"/>
    <property type="molecule type" value="Genomic_DNA"/>
</dbReference>
<accession>A0ABN9QPC1</accession>
<evidence type="ECO:0000256" key="1">
    <source>
        <dbReference type="SAM" id="MobiDB-lite"/>
    </source>
</evidence>
<proteinExistence type="predicted"/>
<gene>
    <name evidence="2" type="ORF">PCOR1329_LOCUS13744</name>
</gene>